<proteinExistence type="inferred from homology"/>
<protein>
    <submittedName>
        <fullName evidence="15">TonB-dependent receptor</fullName>
    </submittedName>
</protein>
<dbReference type="PANTHER" id="PTHR32552">
    <property type="entry name" value="FERRICHROME IRON RECEPTOR-RELATED"/>
    <property type="match status" value="1"/>
</dbReference>
<evidence type="ECO:0000313" key="15">
    <source>
        <dbReference type="EMBL" id="MBY8823959.1"/>
    </source>
</evidence>
<sequence>MRNAERALIAIALVASASAAQAETRRPVDLPAGSLGGAVVALGRQAGISIGVSDPRLASMPVRRVRGQFTVRQALQKLLDGTEAGFVSIGADSWRIVRRSPPPQPLRVAQRPMLQPAVMMAEEPPGDIIVTGSKRATPLSAYPGSVSVLRMDDLPVGAEGVGTEAIAQRLPGVGSTHFGPGRNKLFIRGIADSSFNGPTQATVGQYLGETRLNYNAPDPDLRLYDIATIEVLQGPQGTLHGAGSLGGVLRILPVAPRLGETQASAALSAAATAHGAPSYDANAMINLPVAGDHVAVRAVGYAVRDGGYIDDTLRDLKDVNRTDTYGGRISLRAEPAPGWTIDIGGTYQSIRARDSQYANRDLRDLVKESPVAQAFGNDYALGQFVVRKQWDSGLSFVSATGVVRQDIDETYDATPESGPPTLFRQNSRISLLSNENRLSYDMDGGLGWVVGTSVVRNDYRLSRSSGAGMFSSEVGVFNRVDEATLFGEVTLAVTPSLSVTGGGRLTHARLSGDALDAPQFEQADVRMQAKRSETTILPSLAFSYRAAPDLTVFARYQEGFRPGGIAVRNNFVQRYRNDDVATAELGLRYGGTGTGDVNLALSVAHTRWRDIQADLVDSTGLPSTNNIGDGRIWSVDATIGWRPLPGLLIEASGVYADSKLTDPFTSAVVLRSSLVAYDGGTGVVSGPGPGVIFPLPATAVIAESDDLPNVARFNGRIGADYTTVLAGGYDLRVSGWARYVGRSRLGIGPVLGVSQGNYLDTALSARIGRGGYGLFLSATNLFDSIGNRFALGSPFTLPHERQITPLRPRTLRIGMDIRF</sequence>
<dbReference type="InterPro" id="IPR036942">
    <property type="entry name" value="Beta-barrel_TonB_sf"/>
</dbReference>
<evidence type="ECO:0000256" key="13">
    <source>
        <dbReference type="SAM" id="SignalP"/>
    </source>
</evidence>
<keyword evidence="5 11" id="KW-0812">Transmembrane</keyword>
<dbReference type="Gene3D" id="3.55.50.30">
    <property type="match status" value="1"/>
</dbReference>
<dbReference type="PROSITE" id="PS52016">
    <property type="entry name" value="TONB_DEPENDENT_REC_3"/>
    <property type="match status" value="1"/>
</dbReference>
<keyword evidence="2 11" id="KW-0813">Transport</keyword>
<dbReference type="Pfam" id="PF00593">
    <property type="entry name" value="TonB_dep_Rec_b-barrel"/>
    <property type="match status" value="1"/>
</dbReference>
<comment type="similarity">
    <text evidence="11 12">Belongs to the TonB-dependent receptor family.</text>
</comment>
<evidence type="ECO:0000313" key="16">
    <source>
        <dbReference type="Proteomes" id="UP000706039"/>
    </source>
</evidence>
<evidence type="ECO:0000256" key="6">
    <source>
        <dbReference type="ARBA" id="ARBA00023004"/>
    </source>
</evidence>
<comment type="subcellular location">
    <subcellularLocation>
        <location evidence="1 11">Cell outer membrane</location>
        <topology evidence="1 11">Multi-pass membrane protein</topology>
    </subcellularLocation>
</comment>
<keyword evidence="13" id="KW-0732">Signal</keyword>
<evidence type="ECO:0000256" key="11">
    <source>
        <dbReference type="PROSITE-ProRule" id="PRU01360"/>
    </source>
</evidence>
<organism evidence="15 16">
    <name type="scientific">Sphingomonas colocasiae</name>
    <dbReference type="NCBI Taxonomy" id="1848973"/>
    <lineage>
        <taxon>Bacteria</taxon>
        <taxon>Pseudomonadati</taxon>
        <taxon>Pseudomonadota</taxon>
        <taxon>Alphaproteobacteria</taxon>
        <taxon>Sphingomonadales</taxon>
        <taxon>Sphingomonadaceae</taxon>
        <taxon>Sphingomonas</taxon>
    </lineage>
</organism>
<feature type="signal peptide" evidence="13">
    <location>
        <begin position="1"/>
        <end position="22"/>
    </location>
</feature>
<dbReference type="PANTHER" id="PTHR32552:SF81">
    <property type="entry name" value="TONB-DEPENDENT OUTER MEMBRANE RECEPTOR"/>
    <property type="match status" value="1"/>
</dbReference>
<keyword evidence="6" id="KW-0408">Iron</keyword>
<dbReference type="SMART" id="SM00965">
    <property type="entry name" value="STN"/>
    <property type="match status" value="1"/>
</dbReference>
<evidence type="ECO:0000256" key="2">
    <source>
        <dbReference type="ARBA" id="ARBA00022448"/>
    </source>
</evidence>
<keyword evidence="15" id="KW-0675">Receptor</keyword>
<dbReference type="Pfam" id="PF07715">
    <property type="entry name" value="Plug"/>
    <property type="match status" value="1"/>
</dbReference>
<dbReference type="EMBL" id="JAINVV010000008">
    <property type="protein sequence ID" value="MBY8823959.1"/>
    <property type="molecule type" value="Genomic_DNA"/>
</dbReference>
<dbReference type="Gene3D" id="2.40.170.20">
    <property type="entry name" value="TonB-dependent receptor, beta-barrel domain"/>
    <property type="match status" value="1"/>
</dbReference>
<gene>
    <name evidence="15" type="ORF">K7G82_16765</name>
</gene>
<accession>A0ABS7PRL1</accession>
<keyword evidence="16" id="KW-1185">Reference proteome</keyword>
<evidence type="ECO:0000256" key="12">
    <source>
        <dbReference type="RuleBase" id="RU003357"/>
    </source>
</evidence>
<evidence type="ECO:0000256" key="9">
    <source>
        <dbReference type="ARBA" id="ARBA00023136"/>
    </source>
</evidence>
<dbReference type="InterPro" id="IPR000531">
    <property type="entry name" value="Beta-barrel_TonB"/>
</dbReference>
<keyword evidence="9 11" id="KW-0472">Membrane</keyword>
<evidence type="ECO:0000256" key="3">
    <source>
        <dbReference type="ARBA" id="ARBA00022452"/>
    </source>
</evidence>
<keyword evidence="3 11" id="KW-1134">Transmembrane beta strand</keyword>
<evidence type="ECO:0000256" key="10">
    <source>
        <dbReference type="ARBA" id="ARBA00023237"/>
    </source>
</evidence>
<feature type="chain" id="PRO_5045325067" evidence="13">
    <location>
        <begin position="23"/>
        <end position="819"/>
    </location>
</feature>
<dbReference type="RefSeq" id="WP_222991063.1">
    <property type="nucleotide sequence ID" value="NZ_JAINVV010000008.1"/>
</dbReference>
<name>A0ABS7PRL1_9SPHN</name>
<feature type="domain" description="Secretin/TonB short N-terminal" evidence="14">
    <location>
        <begin position="48"/>
        <end position="99"/>
    </location>
</feature>
<dbReference type="InterPro" id="IPR011662">
    <property type="entry name" value="Secretin/TonB_short_N"/>
</dbReference>
<dbReference type="Proteomes" id="UP000706039">
    <property type="component" value="Unassembled WGS sequence"/>
</dbReference>
<evidence type="ECO:0000256" key="8">
    <source>
        <dbReference type="ARBA" id="ARBA00023077"/>
    </source>
</evidence>
<keyword evidence="7" id="KW-0406">Ion transport</keyword>
<evidence type="ECO:0000256" key="1">
    <source>
        <dbReference type="ARBA" id="ARBA00004571"/>
    </source>
</evidence>
<dbReference type="InterPro" id="IPR039426">
    <property type="entry name" value="TonB-dep_rcpt-like"/>
</dbReference>
<evidence type="ECO:0000256" key="7">
    <source>
        <dbReference type="ARBA" id="ARBA00023065"/>
    </source>
</evidence>
<keyword evidence="10 11" id="KW-0998">Cell outer membrane</keyword>
<comment type="caution">
    <text evidence="15">The sequence shown here is derived from an EMBL/GenBank/DDBJ whole genome shotgun (WGS) entry which is preliminary data.</text>
</comment>
<reference evidence="15 16" key="1">
    <citation type="submission" date="2021-08" db="EMBL/GenBank/DDBJ databases">
        <authorList>
            <person name="Tuo L."/>
        </authorList>
    </citation>
    <scope>NUCLEOTIDE SEQUENCE [LARGE SCALE GENOMIC DNA]</scope>
    <source>
        <strain evidence="15 16">JCM 31229</strain>
    </source>
</reference>
<evidence type="ECO:0000256" key="5">
    <source>
        <dbReference type="ARBA" id="ARBA00022692"/>
    </source>
</evidence>
<evidence type="ECO:0000259" key="14">
    <source>
        <dbReference type="SMART" id="SM00965"/>
    </source>
</evidence>
<keyword evidence="4" id="KW-0410">Iron transport</keyword>
<dbReference type="InterPro" id="IPR012910">
    <property type="entry name" value="Plug_dom"/>
</dbReference>
<dbReference type="SUPFAM" id="SSF56935">
    <property type="entry name" value="Porins"/>
    <property type="match status" value="1"/>
</dbReference>
<evidence type="ECO:0000256" key="4">
    <source>
        <dbReference type="ARBA" id="ARBA00022496"/>
    </source>
</evidence>
<keyword evidence="8 12" id="KW-0798">TonB box</keyword>